<dbReference type="Proteomes" id="UP000824014">
    <property type="component" value="Unassembled WGS sequence"/>
</dbReference>
<proteinExistence type="predicted"/>
<reference evidence="2" key="1">
    <citation type="journal article" date="2021" name="PeerJ">
        <title>Extensive microbial diversity within the chicken gut microbiome revealed by metagenomics and culture.</title>
        <authorList>
            <person name="Gilroy R."/>
            <person name="Ravi A."/>
            <person name="Getino M."/>
            <person name="Pursley I."/>
            <person name="Horton D.L."/>
            <person name="Alikhan N.F."/>
            <person name="Baker D."/>
            <person name="Gharbi K."/>
            <person name="Hall N."/>
            <person name="Watson M."/>
            <person name="Adriaenssens E.M."/>
            <person name="Foster-Nyarko E."/>
            <person name="Jarju S."/>
            <person name="Secka A."/>
            <person name="Antonio M."/>
            <person name="Oren A."/>
            <person name="Chaudhuri R.R."/>
            <person name="La Ragione R."/>
            <person name="Hildebrand F."/>
            <person name="Pallen M.J."/>
        </authorList>
    </citation>
    <scope>NUCLEOTIDE SEQUENCE</scope>
    <source>
        <strain evidence="2">ChiHjej11B10-19426</strain>
    </source>
</reference>
<name>A0A9D2DF16_9BACT</name>
<evidence type="ECO:0000256" key="1">
    <source>
        <dbReference type="SAM" id="Phobius"/>
    </source>
</evidence>
<keyword evidence="1" id="KW-0812">Transmembrane</keyword>
<protein>
    <submittedName>
        <fullName evidence="2">Uncharacterized protein</fullName>
    </submittedName>
</protein>
<evidence type="ECO:0000313" key="2">
    <source>
        <dbReference type="EMBL" id="HIZ15728.1"/>
    </source>
</evidence>
<sequence>MARFFYTPKPRQFSYKPRFYDPEKEAREKRREELLGVRPAEGEEYVPGELLRRRRMQRMMEDATAARRKKQKGSGLLLVAFIVLLIVAFLWLSA</sequence>
<accession>A0A9D2DF16</accession>
<feature type="transmembrane region" description="Helical" evidence="1">
    <location>
        <begin position="75"/>
        <end position="92"/>
    </location>
</feature>
<dbReference type="AlphaFoldDB" id="A0A9D2DF16"/>
<keyword evidence="1" id="KW-0472">Membrane</keyword>
<dbReference type="EMBL" id="DXCC01000028">
    <property type="protein sequence ID" value="HIZ15728.1"/>
    <property type="molecule type" value="Genomic_DNA"/>
</dbReference>
<organism evidence="2 3">
    <name type="scientific">Candidatus Tidjanibacter faecipullorum</name>
    <dbReference type="NCBI Taxonomy" id="2838766"/>
    <lineage>
        <taxon>Bacteria</taxon>
        <taxon>Pseudomonadati</taxon>
        <taxon>Bacteroidota</taxon>
        <taxon>Bacteroidia</taxon>
        <taxon>Bacteroidales</taxon>
        <taxon>Rikenellaceae</taxon>
        <taxon>Tidjanibacter</taxon>
    </lineage>
</organism>
<gene>
    <name evidence="2" type="ORF">H9816_07470</name>
</gene>
<evidence type="ECO:0000313" key="3">
    <source>
        <dbReference type="Proteomes" id="UP000824014"/>
    </source>
</evidence>
<comment type="caution">
    <text evidence="2">The sequence shown here is derived from an EMBL/GenBank/DDBJ whole genome shotgun (WGS) entry which is preliminary data.</text>
</comment>
<reference evidence="2" key="2">
    <citation type="submission" date="2021-04" db="EMBL/GenBank/DDBJ databases">
        <authorList>
            <person name="Gilroy R."/>
        </authorList>
    </citation>
    <scope>NUCLEOTIDE SEQUENCE</scope>
    <source>
        <strain evidence="2">ChiHjej11B10-19426</strain>
    </source>
</reference>
<keyword evidence="1" id="KW-1133">Transmembrane helix</keyword>